<evidence type="ECO:0000256" key="2">
    <source>
        <dbReference type="PROSITE-ProRule" id="PRU00169"/>
    </source>
</evidence>
<feature type="domain" description="Response regulatory" evidence="3">
    <location>
        <begin position="4"/>
        <end position="123"/>
    </location>
</feature>
<keyword evidence="5" id="KW-1185">Reference proteome</keyword>
<dbReference type="SMART" id="SM00448">
    <property type="entry name" value="REC"/>
    <property type="match status" value="1"/>
</dbReference>
<dbReference type="Pfam" id="PF00072">
    <property type="entry name" value="Response_reg"/>
    <property type="match status" value="1"/>
</dbReference>
<dbReference type="InterPro" id="IPR001789">
    <property type="entry name" value="Sig_transdc_resp-reg_receiver"/>
</dbReference>
<dbReference type="InterPro" id="IPR011006">
    <property type="entry name" value="CheY-like_superfamily"/>
</dbReference>
<sequence>MAKNILFVDDDPVLLNILTEMAKTKMDPSYEIHSADGGAAAITQSKINGDFSVVVIDMQMPEMNGIQTITELRKTMPHAVFVMLTANKELDTAIQAVNDGKVFKFLNKPCDPDQMIATIEAAQQQHNTQVSTKDLLSGTFAGTLDFMTDLIEMPDGRHLDTSRMVEAITDLSRNLSLQLGWEERIAARVFLVGIAMLNSEESKRFDQLDPTTEEHQELFRKICKTSAGMLKKIPRFDWIVDLLLVVPKAQRLNETGRRIEISALLLRVVFYWNFLTAKGLCVEATSSTIQSIMPELSDKLIRAMECLNDNHDTLCLTMVPVDELCPGMIPYEDIRISDGPKVVTGGRRLTQPMIENLRRNPEINQRHIPIVESSISSSTRSTESAVLA</sequence>
<comment type="caution">
    <text evidence="4">The sequence shown here is derived from an EMBL/GenBank/DDBJ whole genome shotgun (WGS) entry which is preliminary data.</text>
</comment>
<organism evidence="4 5">
    <name type="scientific">Rhodopirellula halodulae</name>
    <dbReference type="NCBI Taxonomy" id="2894198"/>
    <lineage>
        <taxon>Bacteria</taxon>
        <taxon>Pseudomonadati</taxon>
        <taxon>Planctomycetota</taxon>
        <taxon>Planctomycetia</taxon>
        <taxon>Pirellulales</taxon>
        <taxon>Pirellulaceae</taxon>
        <taxon>Rhodopirellula</taxon>
    </lineage>
</organism>
<accession>A0ABS8NFB2</accession>
<evidence type="ECO:0000259" key="3">
    <source>
        <dbReference type="PROSITE" id="PS50110"/>
    </source>
</evidence>
<evidence type="ECO:0000313" key="5">
    <source>
        <dbReference type="Proteomes" id="UP001430306"/>
    </source>
</evidence>
<dbReference type="PANTHER" id="PTHR44591:SF3">
    <property type="entry name" value="RESPONSE REGULATORY DOMAIN-CONTAINING PROTEIN"/>
    <property type="match status" value="1"/>
</dbReference>
<dbReference type="EMBL" id="JAJKFW010000018">
    <property type="protein sequence ID" value="MCC9642240.1"/>
    <property type="molecule type" value="Genomic_DNA"/>
</dbReference>
<dbReference type="Proteomes" id="UP001430306">
    <property type="component" value="Unassembled WGS sequence"/>
</dbReference>
<evidence type="ECO:0000256" key="1">
    <source>
        <dbReference type="ARBA" id="ARBA00022553"/>
    </source>
</evidence>
<reference evidence="4" key="1">
    <citation type="submission" date="2021-11" db="EMBL/GenBank/DDBJ databases">
        <title>Genome sequence.</title>
        <authorList>
            <person name="Sun Q."/>
        </authorList>
    </citation>
    <scope>NUCLEOTIDE SEQUENCE</scope>
    <source>
        <strain evidence="4">JC740</strain>
    </source>
</reference>
<name>A0ABS8NFB2_9BACT</name>
<dbReference type="PROSITE" id="PS50110">
    <property type="entry name" value="RESPONSE_REGULATORY"/>
    <property type="match status" value="1"/>
</dbReference>
<gene>
    <name evidence="4" type="ORF">LOC71_08135</name>
</gene>
<dbReference type="PANTHER" id="PTHR44591">
    <property type="entry name" value="STRESS RESPONSE REGULATOR PROTEIN 1"/>
    <property type="match status" value="1"/>
</dbReference>
<protein>
    <submittedName>
        <fullName evidence="4">Response regulator</fullName>
    </submittedName>
</protein>
<dbReference type="SUPFAM" id="SSF52172">
    <property type="entry name" value="CheY-like"/>
    <property type="match status" value="1"/>
</dbReference>
<feature type="modified residue" description="4-aspartylphosphate" evidence="2">
    <location>
        <position position="57"/>
    </location>
</feature>
<keyword evidence="1 2" id="KW-0597">Phosphoprotein</keyword>
<dbReference type="Gene3D" id="3.40.50.2300">
    <property type="match status" value="1"/>
</dbReference>
<dbReference type="RefSeq" id="WP_230273015.1">
    <property type="nucleotide sequence ID" value="NZ_JAJKFW010000018.1"/>
</dbReference>
<proteinExistence type="predicted"/>
<dbReference type="InterPro" id="IPR050595">
    <property type="entry name" value="Bact_response_regulator"/>
</dbReference>
<evidence type="ECO:0000313" key="4">
    <source>
        <dbReference type="EMBL" id="MCC9642240.1"/>
    </source>
</evidence>